<feature type="domain" description="Glycoside-hydrolase family GH114 TIM-barrel" evidence="3">
    <location>
        <begin position="66"/>
        <end position="282"/>
    </location>
</feature>
<dbReference type="Proteomes" id="UP000623010">
    <property type="component" value="Unassembled WGS sequence"/>
</dbReference>
<dbReference type="RefSeq" id="WP_190055522.1">
    <property type="nucleotide sequence ID" value="NZ_BMWH01000001.1"/>
</dbReference>
<dbReference type="PANTHER" id="PTHR35273">
    <property type="entry name" value="ALPHA-1,4 POLYGALACTOSAMINIDASE, PUTATIVE (AFU_ORTHOLOGUE AFUA_3G07890)-RELATED"/>
    <property type="match status" value="1"/>
</dbReference>
<feature type="signal peptide" evidence="2">
    <location>
        <begin position="1"/>
        <end position="17"/>
    </location>
</feature>
<evidence type="ECO:0000256" key="2">
    <source>
        <dbReference type="SAM" id="SignalP"/>
    </source>
</evidence>
<keyword evidence="5" id="KW-1185">Reference proteome</keyword>
<dbReference type="InterPro" id="IPR017853">
    <property type="entry name" value="GH"/>
</dbReference>
<evidence type="ECO:0000313" key="5">
    <source>
        <dbReference type="Proteomes" id="UP000623010"/>
    </source>
</evidence>
<dbReference type="Pfam" id="PF03537">
    <property type="entry name" value="Glyco_hydro_114"/>
    <property type="match status" value="1"/>
</dbReference>
<proteinExistence type="predicted"/>
<sequence length="287" mass="31241">MRRAPHLAALLVLLLLAGCGTPPGPGSGSDSGSGSGSGSSSGSSSGSGSGGGRAGGHWRPRPGLAWQWQLSGRLDTSVDVPVYDIDGFDHPAATVAALHRAGRKVICYVSTGAWEDFRPDAGRFPESVLGRGNGWRGERWLDIRRTDVLRPLLAARLDLCRRKGFDAVEPDNMDGYRNRTGFPLTAADQLRYNRLVARLAHERGLAVGLKNDLDQIPHLVGDFDFAVDEQCAQYGECARLEPFVRAGKAVFHVEYELPTSRFCPQARRLGLSSMLKRYELGAWRRPC</sequence>
<organism evidence="4 5">
    <name type="scientific">Streptomyces echinoruber</name>
    <dbReference type="NCBI Taxonomy" id="68898"/>
    <lineage>
        <taxon>Bacteria</taxon>
        <taxon>Bacillati</taxon>
        <taxon>Actinomycetota</taxon>
        <taxon>Actinomycetes</taxon>
        <taxon>Kitasatosporales</taxon>
        <taxon>Streptomycetaceae</taxon>
        <taxon>Streptomyces</taxon>
    </lineage>
</organism>
<dbReference type="PANTHER" id="PTHR35273:SF2">
    <property type="entry name" value="ALPHA-GALACTOSIDASE"/>
    <property type="match status" value="1"/>
</dbReference>
<dbReference type="InterPro" id="IPR004352">
    <property type="entry name" value="GH114_TIM-barrel"/>
</dbReference>
<dbReference type="InterPro" id="IPR013785">
    <property type="entry name" value="Aldolase_TIM"/>
</dbReference>
<accession>A0A918QT06</accession>
<dbReference type="Gene3D" id="3.20.20.70">
    <property type="entry name" value="Aldolase class I"/>
    <property type="match status" value="1"/>
</dbReference>
<reference evidence="4" key="1">
    <citation type="journal article" date="2014" name="Int. J. Syst. Evol. Microbiol.">
        <title>Complete genome sequence of Corynebacterium casei LMG S-19264T (=DSM 44701T), isolated from a smear-ripened cheese.</title>
        <authorList>
            <consortium name="US DOE Joint Genome Institute (JGI-PGF)"/>
            <person name="Walter F."/>
            <person name="Albersmeier A."/>
            <person name="Kalinowski J."/>
            <person name="Ruckert C."/>
        </authorList>
    </citation>
    <scope>NUCLEOTIDE SEQUENCE</scope>
    <source>
        <strain evidence="4">JCM 5016</strain>
    </source>
</reference>
<protein>
    <submittedName>
        <fullName evidence="4">Endo alpha-1,4 polygalactosaminidase</fullName>
    </submittedName>
</protein>
<feature type="region of interest" description="Disordered" evidence="1">
    <location>
        <begin position="23"/>
        <end position="58"/>
    </location>
</feature>
<feature type="chain" id="PRO_5038657614" evidence="2">
    <location>
        <begin position="18"/>
        <end position="287"/>
    </location>
</feature>
<reference evidence="4" key="2">
    <citation type="submission" date="2020-09" db="EMBL/GenBank/DDBJ databases">
        <authorList>
            <person name="Sun Q."/>
            <person name="Ohkuma M."/>
        </authorList>
    </citation>
    <scope>NUCLEOTIDE SEQUENCE</scope>
    <source>
        <strain evidence="4">JCM 5016</strain>
    </source>
</reference>
<evidence type="ECO:0000313" key="4">
    <source>
        <dbReference type="EMBL" id="GGZ70100.1"/>
    </source>
</evidence>
<dbReference type="PROSITE" id="PS51257">
    <property type="entry name" value="PROKAR_LIPOPROTEIN"/>
    <property type="match status" value="1"/>
</dbReference>
<comment type="caution">
    <text evidence="4">The sequence shown here is derived from an EMBL/GenBank/DDBJ whole genome shotgun (WGS) entry which is preliminary data.</text>
</comment>
<dbReference type="EMBL" id="BMWH01000001">
    <property type="protein sequence ID" value="GGZ70100.1"/>
    <property type="molecule type" value="Genomic_DNA"/>
</dbReference>
<dbReference type="SUPFAM" id="SSF51445">
    <property type="entry name" value="(Trans)glycosidases"/>
    <property type="match status" value="1"/>
</dbReference>
<dbReference type="AlphaFoldDB" id="A0A918QT06"/>
<keyword evidence="2" id="KW-0732">Signal</keyword>
<feature type="compositionally biased region" description="Gly residues" evidence="1">
    <location>
        <begin position="26"/>
        <end position="55"/>
    </location>
</feature>
<name>A0A918QT06_9ACTN</name>
<gene>
    <name evidence="4" type="ORF">GCM10010389_04380</name>
</gene>
<evidence type="ECO:0000259" key="3">
    <source>
        <dbReference type="Pfam" id="PF03537"/>
    </source>
</evidence>
<evidence type="ECO:0000256" key="1">
    <source>
        <dbReference type="SAM" id="MobiDB-lite"/>
    </source>
</evidence>